<dbReference type="InterPro" id="IPR003594">
    <property type="entry name" value="HATPase_dom"/>
</dbReference>
<dbReference type="PROSITE" id="PS50110">
    <property type="entry name" value="RESPONSE_REGULATORY"/>
    <property type="match status" value="2"/>
</dbReference>
<comment type="catalytic activity">
    <reaction evidence="1">
        <text>ATP + protein L-histidine = ADP + protein N-phospho-L-histidine.</text>
        <dbReference type="EC" id="2.7.13.3"/>
    </reaction>
</comment>
<feature type="modified residue" description="4-aspartylphosphate" evidence="8">
    <location>
        <position position="464"/>
    </location>
</feature>
<name>A0A6P2D344_9BACT</name>
<dbReference type="Gene3D" id="3.40.50.2300">
    <property type="match status" value="2"/>
</dbReference>
<evidence type="ECO:0000259" key="11">
    <source>
        <dbReference type="PROSITE" id="PS50110"/>
    </source>
</evidence>
<sequence length="535" mass="58602">MTRPALAPVHFLLVDDLEENLIALEALLRRDGLVLLTARSGPEALELLLKHEVALALVDVQMPEMDGFELAELMRGTERTRRVPIIFLTAGNPDQSRRFRGYEAGAVDFLNKPIEPHTLRSKADVFFELWRERQEVARQRDELKAATAENARLLEETRRTADALREADRRKDEFLATLAHELRNPLAPIRNGLQILSLAQSADTAARARAMMERQLGHMVRLVDDLLDISRVTSGKVRLRPELIEVRTAVEAAIEASRPAIEAGQHTLTVHTPNEQLWLQADPTRLAQVIGNLLTNAAKYTPDGGRIDVSVERDNEYAVVRVKDTGLGIPTDMLPLVFDLFTQVGKHLDRAQGGLGIGLALVKRLVEMHGGEVTVESPGPDRGSTFSVRMPLAPDAPVIPLSSSSVRAARGKSRRVLVVDDNADAAESLSELLTLSGHKTETAQSGPEALSTAARFRPELVFLDIGLPGMNGYEVARTLRADPSSTQAVLVALTGWGSEEDRRRSAEAGFDFHLTKPVETGQLEGLLAKLANGPA</sequence>
<organism evidence="12 13">
    <name type="scientific">Gemmata massiliana</name>
    <dbReference type="NCBI Taxonomy" id="1210884"/>
    <lineage>
        <taxon>Bacteria</taxon>
        <taxon>Pseudomonadati</taxon>
        <taxon>Planctomycetota</taxon>
        <taxon>Planctomycetia</taxon>
        <taxon>Gemmatales</taxon>
        <taxon>Gemmataceae</taxon>
        <taxon>Gemmata</taxon>
    </lineage>
</organism>
<keyword evidence="7" id="KW-0472">Membrane</keyword>
<dbReference type="InterPro" id="IPR003661">
    <property type="entry name" value="HisK_dim/P_dom"/>
</dbReference>
<dbReference type="EC" id="2.7.13.3" evidence="2"/>
<dbReference type="FunFam" id="3.30.565.10:FF:000006">
    <property type="entry name" value="Sensor histidine kinase WalK"/>
    <property type="match status" value="1"/>
</dbReference>
<keyword evidence="3 8" id="KW-0597">Phosphoprotein</keyword>
<evidence type="ECO:0000313" key="12">
    <source>
        <dbReference type="EMBL" id="VTR95297.1"/>
    </source>
</evidence>
<dbReference type="PANTHER" id="PTHR43547">
    <property type="entry name" value="TWO-COMPONENT HISTIDINE KINASE"/>
    <property type="match status" value="1"/>
</dbReference>
<keyword evidence="6" id="KW-0902">Two-component regulatory system</keyword>
<evidence type="ECO:0000256" key="5">
    <source>
        <dbReference type="ARBA" id="ARBA00022777"/>
    </source>
</evidence>
<dbReference type="SMART" id="SM00388">
    <property type="entry name" value="HisKA"/>
    <property type="match status" value="1"/>
</dbReference>
<feature type="domain" description="Response regulatory" evidence="11">
    <location>
        <begin position="415"/>
        <end position="531"/>
    </location>
</feature>
<dbReference type="InterPro" id="IPR004358">
    <property type="entry name" value="Sig_transdc_His_kin-like_C"/>
</dbReference>
<proteinExistence type="predicted"/>
<dbReference type="Pfam" id="PF00512">
    <property type="entry name" value="HisKA"/>
    <property type="match status" value="1"/>
</dbReference>
<evidence type="ECO:0000256" key="4">
    <source>
        <dbReference type="ARBA" id="ARBA00022679"/>
    </source>
</evidence>
<dbReference type="SMART" id="SM00387">
    <property type="entry name" value="HATPase_c"/>
    <property type="match status" value="1"/>
</dbReference>
<evidence type="ECO:0000256" key="1">
    <source>
        <dbReference type="ARBA" id="ARBA00000085"/>
    </source>
</evidence>
<dbReference type="InterPro" id="IPR036097">
    <property type="entry name" value="HisK_dim/P_sf"/>
</dbReference>
<dbReference type="InterPro" id="IPR001789">
    <property type="entry name" value="Sig_transdc_resp-reg_receiver"/>
</dbReference>
<dbReference type="SUPFAM" id="SSF52172">
    <property type="entry name" value="CheY-like"/>
    <property type="match status" value="2"/>
</dbReference>
<dbReference type="SUPFAM" id="SSF47384">
    <property type="entry name" value="Homodimeric domain of signal transducing histidine kinase"/>
    <property type="match status" value="1"/>
</dbReference>
<feature type="coiled-coil region" evidence="9">
    <location>
        <begin position="129"/>
        <end position="156"/>
    </location>
</feature>
<dbReference type="KEGG" id="gms:SOIL9_24170"/>
<dbReference type="CDD" id="cd17580">
    <property type="entry name" value="REC_2_DhkD-like"/>
    <property type="match status" value="1"/>
</dbReference>
<dbReference type="Proteomes" id="UP000464178">
    <property type="component" value="Chromosome"/>
</dbReference>
<dbReference type="FunFam" id="1.10.287.130:FF:000001">
    <property type="entry name" value="Two-component sensor histidine kinase"/>
    <property type="match status" value="1"/>
</dbReference>
<keyword evidence="5 12" id="KW-0418">Kinase</keyword>
<evidence type="ECO:0000256" key="7">
    <source>
        <dbReference type="ARBA" id="ARBA00023136"/>
    </source>
</evidence>
<dbReference type="AlphaFoldDB" id="A0A6P2D344"/>
<dbReference type="Pfam" id="PF00072">
    <property type="entry name" value="Response_reg"/>
    <property type="match status" value="2"/>
</dbReference>
<dbReference type="SUPFAM" id="SSF55874">
    <property type="entry name" value="ATPase domain of HSP90 chaperone/DNA topoisomerase II/histidine kinase"/>
    <property type="match status" value="1"/>
</dbReference>
<evidence type="ECO:0000256" key="8">
    <source>
        <dbReference type="PROSITE-ProRule" id="PRU00169"/>
    </source>
</evidence>
<feature type="domain" description="Response regulatory" evidence="11">
    <location>
        <begin position="10"/>
        <end position="127"/>
    </location>
</feature>
<dbReference type="InterPro" id="IPR005467">
    <property type="entry name" value="His_kinase_dom"/>
</dbReference>
<gene>
    <name evidence="12" type="ORF">SOIL9_24170</name>
</gene>
<protein>
    <recommendedName>
        <fullName evidence="2">histidine kinase</fullName>
        <ecNumber evidence="2">2.7.13.3</ecNumber>
    </recommendedName>
</protein>
<dbReference type="PRINTS" id="PR00344">
    <property type="entry name" value="BCTRLSENSOR"/>
</dbReference>
<keyword evidence="9" id="KW-0175">Coiled coil</keyword>
<evidence type="ECO:0000313" key="13">
    <source>
        <dbReference type="Proteomes" id="UP000464178"/>
    </source>
</evidence>
<dbReference type="SMART" id="SM00448">
    <property type="entry name" value="REC"/>
    <property type="match status" value="2"/>
</dbReference>
<evidence type="ECO:0000256" key="2">
    <source>
        <dbReference type="ARBA" id="ARBA00012438"/>
    </source>
</evidence>
<dbReference type="CDD" id="cd00082">
    <property type="entry name" value="HisKA"/>
    <property type="match status" value="1"/>
</dbReference>
<evidence type="ECO:0000256" key="3">
    <source>
        <dbReference type="ARBA" id="ARBA00022553"/>
    </source>
</evidence>
<dbReference type="PANTHER" id="PTHR43547:SF2">
    <property type="entry name" value="HYBRID SIGNAL TRANSDUCTION HISTIDINE KINASE C"/>
    <property type="match status" value="1"/>
</dbReference>
<feature type="modified residue" description="4-aspartylphosphate" evidence="8">
    <location>
        <position position="59"/>
    </location>
</feature>
<dbReference type="PROSITE" id="PS50109">
    <property type="entry name" value="HIS_KIN"/>
    <property type="match status" value="1"/>
</dbReference>
<evidence type="ECO:0000256" key="6">
    <source>
        <dbReference type="ARBA" id="ARBA00023012"/>
    </source>
</evidence>
<keyword evidence="4" id="KW-0808">Transferase</keyword>
<accession>A0A6P2D344</accession>
<evidence type="ECO:0000256" key="9">
    <source>
        <dbReference type="SAM" id="Coils"/>
    </source>
</evidence>
<dbReference type="InterPro" id="IPR011006">
    <property type="entry name" value="CheY-like_superfamily"/>
</dbReference>
<evidence type="ECO:0000259" key="10">
    <source>
        <dbReference type="PROSITE" id="PS50109"/>
    </source>
</evidence>
<keyword evidence="13" id="KW-1185">Reference proteome</keyword>
<dbReference type="Gene3D" id="3.30.565.10">
    <property type="entry name" value="Histidine kinase-like ATPase, C-terminal domain"/>
    <property type="match status" value="1"/>
</dbReference>
<dbReference type="EMBL" id="LR593886">
    <property type="protein sequence ID" value="VTR95297.1"/>
    <property type="molecule type" value="Genomic_DNA"/>
</dbReference>
<dbReference type="Pfam" id="PF02518">
    <property type="entry name" value="HATPase_c"/>
    <property type="match status" value="1"/>
</dbReference>
<dbReference type="RefSeq" id="WP_162669732.1">
    <property type="nucleotide sequence ID" value="NZ_LR593886.1"/>
</dbReference>
<dbReference type="GO" id="GO:0000155">
    <property type="term" value="F:phosphorelay sensor kinase activity"/>
    <property type="evidence" value="ECO:0007669"/>
    <property type="project" value="InterPro"/>
</dbReference>
<dbReference type="InterPro" id="IPR036890">
    <property type="entry name" value="HATPase_C_sf"/>
</dbReference>
<feature type="domain" description="Histidine kinase" evidence="10">
    <location>
        <begin position="177"/>
        <end position="394"/>
    </location>
</feature>
<reference evidence="12 13" key="1">
    <citation type="submission" date="2019-05" db="EMBL/GenBank/DDBJ databases">
        <authorList>
            <consortium name="Science for Life Laboratories"/>
        </authorList>
    </citation>
    <scope>NUCLEOTIDE SEQUENCE [LARGE SCALE GENOMIC DNA]</scope>
    <source>
        <strain evidence="12">Soil9</strain>
    </source>
</reference>
<dbReference type="Gene3D" id="1.10.287.130">
    <property type="match status" value="1"/>
</dbReference>